<comment type="subcellular location">
    <subcellularLocation>
        <location evidence="1">Nucleus</location>
    </subcellularLocation>
</comment>
<dbReference type="PANTHER" id="PTHR13168:SF0">
    <property type="entry name" value="C-MYC-BINDING PROTEIN"/>
    <property type="match status" value="1"/>
</dbReference>
<evidence type="ECO:0000256" key="4">
    <source>
        <dbReference type="SAM" id="Coils"/>
    </source>
</evidence>
<dbReference type="GO" id="GO:0003713">
    <property type="term" value="F:transcription coactivator activity"/>
    <property type="evidence" value="ECO:0007669"/>
    <property type="project" value="InterPro"/>
</dbReference>
<comment type="similarity">
    <text evidence="2">Belongs to the AMY1 family.</text>
</comment>
<dbReference type="Proteomes" id="UP001154329">
    <property type="component" value="Chromosome 2"/>
</dbReference>
<evidence type="ECO:0000256" key="1">
    <source>
        <dbReference type="ARBA" id="ARBA00004123"/>
    </source>
</evidence>
<dbReference type="PANTHER" id="PTHR13168">
    <property type="entry name" value="ASSOCIATE OF C-MYC AMY-1"/>
    <property type="match status" value="1"/>
</dbReference>
<gene>
    <name evidence="5" type="ORF">APHIGO_LOCUS4254</name>
</gene>
<evidence type="ECO:0000256" key="2">
    <source>
        <dbReference type="ARBA" id="ARBA00009389"/>
    </source>
</evidence>
<keyword evidence="3" id="KW-0539">Nucleus</keyword>
<protein>
    <recommendedName>
        <fullName evidence="7">c-Myc-binding protein</fullName>
    </recommendedName>
</protein>
<dbReference type="OrthoDB" id="524165at2759"/>
<evidence type="ECO:0008006" key="7">
    <source>
        <dbReference type="Google" id="ProtNLM"/>
    </source>
</evidence>
<keyword evidence="6" id="KW-1185">Reference proteome</keyword>
<dbReference type="AlphaFoldDB" id="A0A9P0NG11"/>
<accession>A0A9P0NG11</accession>
<reference evidence="5" key="2">
    <citation type="submission" date="2022-10" db="EMBL/GenBank/DDBJ databases">
        <authorList>
            <consortium name="ENA_rothamsted_submissions"/>
            <consortium name="culmorum"/>
            <person name="King R."/>
        </authorList>
    </citation>
    <scope>NUCLEOTIDE SEQUENCE</scope>
</reference>
<evidence type="ECO:0000313" key="5">
    <source>
        <dbReference type="EMBL" id="CAH1721098.1"/>
    </source>
</evidence>
<evidence type="ECO:0000313" key="6">
    <source>
        <dbReference type="Proteomes" id="UP001154329"/>
    </source>
</evidence>
<dbReference type="GO" id="GO:0005634">
    <property type="term" value="C:nucleus"/>
    <property type="evidence" value="ECO:0007669"/>
    <property type="project" value="UniProtKB-SubCell"/>
</dbReference>
<feature type="coiled-coil region" evidence="4">
    <location>
        <begin position="50"/>
        <end position="98"/>
    </location>
</feature>
<dbReference type="InterPro" id="IPR026060">
    <property type="entry name" value="AMY1"/>
</dbReference>
<keyword evidence="4" id="KW-0175">Coiled coil</keyword>
<organism evidence="5 6">
    <name type="scientific">Aphis gossypii</name>
    <name type="common">Cotton aphid</name>
    <dbReference type="NCBI Taxonomy" id="80765"/>
    <lineage>
        <taxon>Eukaryota</taxon>
        <taxon>Metazoa</taxon>
        <taxon>Ecdysozoa</taxon>
        <taxon>Arthropoda</taxon>
        <taxon>Hexapoda</taxon>
        <taxon>Insecta</taxon>
        <taxon>Pterygota</taxon>
        <taxon>Neoptera</taxon>
        <taxon>Paraneoptera</taxon>
        <taxon>Hemiptera</taxon>
        <taxon>Sternorrhyncha</taxon>
        <taxon>Aphidomorpha</taxon>
        <taxon>Aphidoidea</taxon>
        <taxon>Aphididae</taxon>
        <taxon>Aphidini</taxon>
        <taxon>Aphis</taxon>
        <taxon>Aphis</taxon>
    </lineage>
</organism>
<dbReference type="EMBL" id="OU899035">
    <property type="protein sequence ID" value="CAH1721098.1"/>
    <property type="molecule type" value="Genomic_DNA"/>
</dbReference>
<sequence length="118" mass="13691">MTNQGNHSVNNKREDFKKYLNEFGVIDALTNVLADLNGLEIRPTDPLDYIRTHMTEIVKEREELKILKANYESMISQIQEMEEENMKLAKKIKGLENYGDESSRSKIEEIDEINIGTE</sequence>
<evidence type="ECO:0000256" key="3">
    <source>
        <dbReference type="ARBA" id="ARBA00023242"/>
    </source>
</evidence>
<reference evidence="5" key="1">
    <citation type="submission" date="2022-02" db="EMBL/GenBank/DDBJ databases">
        <authorList>
            <person name="King R."/>
        </authorList>
    </citation>
    <scope>NUCLEOTIDE SEQUENCE</scope>
</reference>
<dbReference type="PRINTS" id="PR02028">
    <property type="entry name" value="CMYCBINDINGP"/>
</dbReference>
<name>A0A9P0NG11_APHGO</name>
<proteinExistence type="inferred from homology"/>